<dbReference type="InterPro" id="IPR052513">
    <property type="entry name" value="Thioester_dehydratase-like"/>
</dbReference>
<accession>A0AAD1LZP1</accession>
<organism evidence="3 4">
    <name type="scientific">Mycobacterium xenopi</name>
    <dbReference type="NCBI Taxonomy" id="1789"/>
    <lineage>
        <taxon>Bacteria</taxon>
        <taxon>Bacillati</taxon>
        <taxon>Actinomycetota</taxon>
        <taxon>Actinomycetes</taxon>
        <taxon>Mycobacteriales</taxon>
        <taxon>Mycobacteriaceae</taxon>
        <taxon>Mycobacterium</taxon>
    </lineage>
</organism>
<dbReference type="Gene3D" id="6.10.30.10">
    <property type="match status" value="1"/>
</dbReference>
<sequence>MNTTTTATLATTIPGDLVRIAVNKTTEPFWEAAQRRRLTAPQCAECGEFRMPPTPFCPNCRSAAVNWVELSGKATVYSFAVVHGFPGMPELTLVPAVLDLPDAPGARLVSNIIDVVPADVTIGMTAQVDFSPISDGWLLPVFRAMATKSDKD</sequence>
<dbReference type="InterPro" id="IPR022002">
    <property type="entry name" value="ChsH2_Znr"/>
</dbReference>
<name>A0AAD1LZP1_MYCXE</name>
<evidence type="ECO:0000313" key="4">
    <source>
        <dbReference type="Proteomes" id="UP000464624"/>
    </source>
</evidence>
<gene>
    <name evidence="3" type="ORF">MYXE_08110</name>
</gene>
<dbReference type="Pfam" id="PF01796">
    <property type="entry name" value="OB_ChsH2_C"/>
    <property type="match status" value="1"/>
</dbReference>
<dbReference type="PANTHER" id="PTHR34075:SF5">
    <property type="entry name" value="BLR3430 PROTEIN"/>
    <property type="match status" value="1"/>
</dbReference>
<dbReference type="Pfam" id="PF12172">
    <property type="entry name" value="zf-ChsH2"/>
    <property type="match status" value="1"/>
</dbReference>
<feature type="domain" description="ChsH2 rubredoxin-like zinc ribbon" evidence="2">
    <location>
        <begin position="30"/>
        <end position="65"/>
    </location>
</feature>
<evidence type="ECO:0000259" key="1">
    <source>
        <dbReference type="Pfam" id="PF01796"/>
    </source>
</evidence>
<feature type="domain" description="ChsH2 C-terminal OB-fold" evidence="1">
    <location>
        <begin position="67"/>
        <end position="130"/>
    </location>
</feature>
<dbReference type="PANTHER" id="PTHR34075">
    <property type="entry name" value="BLR3430 PROTEIN"/>
    <property type="match status" value="1"/>
</dbReference>
<dbReference type="InterPro" id="IPR002878">
    <property type="entry name" value="ChsH2_C"/>
</dbReference>
<dbReference type="Proteomes" id="UP000464624">
    <property type="component" value="Chromosome"/>
</dbReference>
<evidence type="ECO:0000313" key="3">
    <source>
        <dbReference type="EMBL" id="BBU21022.1"/>
    </source>
</evidence>
<proteinExistence type="predicted"/>
<dbReference type="InterPro" id="IPR012340">
    <property type="entry name" value="NA-bd_OB-fold"/>
</dbReference>
<dbReference type="KEGG" id="mxe:MYXE_08110"/>
<dbReference type="EMBL" id="AP022314">
    <property type="protein sequence ID" value="BBU21022.1"/>
    <property type="molecule type" value="Genomic_DNA"/>
</dbReference>
<dbReference type="AlphaFoldDB" id="A0AAD1LZP1"/>
<evidence type="ECO:0008006" key="5">
    <source>
        <dbReference type="Google" id="ProtNLM"/>
    </source>
</evidence>
<dbReference type="SUPFAM" id="SSF50249">
    <property type="entry name" value="Nucleic acid-binding proteins"/>
    <property type="match status" value="1"/>
</dbReference>
<reference evidence="3 4" key="1">
    <citation type="submission" date="2019-12" db="EMBL/GenBank/DDBJ databases">
        <title>Complete genome sequence of Mycolicibacterium xenopi str. JCM15661T.</title>
        <authorList>
            <person name="Yoshida M."/>
            <person name="Fukano H."/>
            <person name="Asakura T."/>
            <person name="Hoshino Y."/>
        </authorList>
    </citation>
    <scope>NUCLEOTIDE SEQUENCE [LARGE SCALE GENOMIC DNA]</scope>
    <source>
        <strain evidence="3 4">JCM 15661T</strain>
    </source>
</reference>
<dbReference type="RefSeq" id="WP_085195102.1">
    <property type="nucleotide sequence ID" value="NZ_AP022314.1"/>
</dbReference>
<evidence type="ECO:0000259" key="2">
    <source>
        <dbReference type="Pfam" id="PF12172"/>
    </source>
</evidence>
<protein>
    <recommendedName>
        <fullName evidence="5">Acyl dehydratase</fullName>
    </recommendedName>
</protein>